<gene>
    <name evidence="1" type="ORF">Pfra01_002111800</name>
</gene>
<comment type="caution">
    <text evidence="1">The sequence shown here is derived from an EMBL/GenBank/DDBJ whole genome shotgun (WGS) entry which is preliminary data.</text>
</comment>
<evidence type="ECO:0000313" key="2">
    <source>
        <dbReference type="Proteomes" id="UP001165121"/>
    </source>
</evidence>
<dbReference type="Proteomes" id="UP001165121">
    <property type="component" value="Unassembled WGS sequence"/>
</dbReference>
<keyword evidence="2" id="KW-1185">Reference proteome</keyword>
<proteinExistence type="predicted"/>
<evidence type="ECO:0000313" key="1">
    <source>
        <dbReference type="EMBL" id="GMF51867.1"/>
    </source>
</evidence>
<organism evidence="1 2">
    <name type="scientific">Phytophthora fragariaefolia</name>
    <dbReference type="NCBI Taxonomy" id="1490495"/>
    <lineage>
        <taxon>Eukaryota</taxon>
        <taxon>Sar</taxon>
        <taxon>Stramenopiles</taxon>
        <taxon>Oomycota</taxon>
        <taxon>Peronosporomycetes</taxon>
        <taxon>Peronosporales</taxon>
        <taxon>Peronosporaceae</taxon>
        <taxon>Phytophthora</taxon>
    </lineage>
</organism>
<name>A0A9W7D538_9STRA</name>
<sequence length="99" mass="11023">MDGVRNLVARVGQSGEFGNNASFGVDSFPSTQQIKELKATPCFMWKVETSFIPEIVRYRLPKDLIDMTLEKLKQKKATTHDGQPISETIAVDATTVTTF</sequence>
<dbReference type="AlphaFoldDB" id="A0A9W7D538"/>
<accession>A0A9W7D538</accession>
<dbReference type="EMBL" id="BSXT01002964">
    <property type="protein sequence ID" value="GMF51867.1"/>
    <property type="molecule type" value="Genomic_DNA"/>
</dbReference>
<reference evidence="1" key="1">
    <citation type="submission" date="2023-04" db="EMBL/GenBank/DDBJ databases">
        <title>Phytophthora fragariaefolia NBRC 109709.</title>
        <authorList>
            <person name="Ichikawa N."/>
            <person name="Sato H."/>
            <person name="Tonouchi N."/>
        </authorList>
    </citation>
    <scope>NUCLEOTIDE SEQUENCE</scope>
    <source>
        <strain evidence="1">NBRC 109709</strain>
    </source>
</reference>
<protein>
    <submittedName>
        <fullName evidence="1">Unnamed protein product</fullName>
    </submittedName>
</protein>